<dbReference type="SUPFAM" id="SSF46894">
    <property type="entry name" value="C-terminal effector domain of the bipartite response regulators"/>
    <property type="match status" value="1"/>
</dbReference>
<dbReference type="PRINTS" id="PR00038">
    <property type="entry name" value="HTHLUXR"/>
</dbReference>
<dbReference type="SMART" id="SM00421">
    <property type="entry name" value="HTH_LUXR"/>
    <property type="match status" value="1"/>
</dbReference>
<name>A0A6N7Z4S3_9PSEU</name>
<feature type="domain" description="HTH luxR-type" evidence="2">
    <location>
        <begin position="116"/>
        <end position="181"/>
    </location>
</feature>
<organism evidence="3 4">
    <name type="scientific">Amycolatopsis pithecellobii</name>
    <dbReference type="NCBI Taxonomy" id="664692"/>
    <lineage>
        <taxon>Bacteria</taxon>
        <taxon>Bacillati</taxon>
        <taxon>Actinomycetota</taxon>
        <taxon>Actinomycetes</taxon>
        <taxon>Pseudonocardiales</taxon>
        <taxon>Pseudonocardiaceae</taxon>
        <taxon>Amycolatopsis</taxon>
    </lineage>
</organism>
<dbReference type="InterPro" id="IPR000792">
    <property type="entry name" value="Tscrpt_reg_LuxR_C"/>
</dbReference>
<proteinExistence type="predicted"/>
<dbReference type="PROSITE" id="PS00622">
    <property type="entry name" value="HTH_LUXR_1"/>
    <property type="match status" value="1"/>
</dbReference>
<dbReference type="PANTHER" id="PTHR43214">
    <property type="entry name" value="TWO-COMPONENT RESPONSE REGULATOR"/>
    <property type="match status" value="1"/>
</dbReference>
<dbReference type="PROSITE" id="PS50043">
    <property type="entry name" value="HTH_LUXR_2"/>
    <property type="match status" value="1"/>
</dbReference>
<evidence type="ECO:0000256" key="1">
    <source>
        <dbReference type="ARBA" id="ARBA00023125"/>
    </source>
</evidence>
<dbReference type="GO" id="GO:0003677">
    <property type="term" value="F:DNA binding"/>
    <property type="evidence" value="ECO:0007669"/>
    <property type="project" value="UniProtKB-KW"/>
</dbReference>
<dbReference type="InterPro" id="IPR016032">
    <property type="entry name" value="Sig_transdc_resp-reg_C-effctor"/>
</dbReference>
<dbReference type="SUPFAM" id="SSF52172">
    <property type="entry name" value="CheY-like"/>
    <property type="match status" value="1"/>
</dbReference>
<sequence>MADTVSSARATMAGMLRAPDVVVYEDGGADHFIFEKMRQLSALNRSTAILLITDEYSETIALGALIAGAHGYQPATAPPGQLVDSVRSVASGGLVLPALAHRDLVSWLAPHFDSRNQKALATLTDRERCVLALLKMGLSNHDIGRELHIAEATVKKHLTHLLRKLGVRSRLEAALYATGSREREKPFEAAQHPAKPRLTLVPECG</sequence>
<comment type="caution">
    <text evidence="3">The sequence shown here is derived from an EMBL/GenBank/DDBJ whole genome shotgun (WGS) entry which is preliminary data.</text>
</comment>
<reference evidence="3 4" key="1">
    <citation type="submission" date="2019-11" db="EMBL/GenBank/DDBJ databases">
        <title>Draft genome of Amycolatopsis RM579.</title>
        <authorList>
            <person name="Duangmal K."/>
            <person name="Mingma R."/>
        </authorList>
    </citation>
    <scope>NUCLEOTIDE SEQUENCE [LARGE SCALE GENOMIC DNA]</scope>
    <source>
        <strain evidence="3 4">RM579</strain>
    </source>
</reference>
<dbReference type="CDD" id="cd06170">
    <property type="entry name" value="LuxR_C_like"/>
    <property type="match status" value="1"/>
</dbReference>
<evidence type="ECO:0000259" key="2">
    <source>
        <dbReference type="PROSITE" id="PS50043"/>
    </source>
</evidence>
<protein>
    <submittedName>
        <fullName evidence="3">DNA-binding response regulator</fullName>
    </submittedName>
</protein>
<dbReference type="Proteomes" id="UP000440096">
    <property type="component" value="Unassembled WGS sequence"/>
</dbReference>
<dbReference type="Gene3D" id="3.40.50.2300">
    <property type="match status" value="1"/>
</dbReference>
<keyword evidence="1 3" id="KW-0238">DNA-binding</keyword>
<dbReference type="AlphaFoldDB" id="A0A6N7Z4S3"/>
<accession>A0A6N7Z4S3</accession>
<evidence type="ECO:0000313" key="4">
    <source>
        <dbReference type="Proteomes" id="UP000440096"/>
    </source>
</evidence>
<evidence type="ECO:0000313" key="3">
    <source>
        <dbReference type="EMBL" id="MTD54276.1"/>
    </source>
</evidence>
<dbReference type="InterPro" id="IPR039420">
    <property type="entry name" value="WalR-like"/>
</dbReference>
<dbReference type="GO" id="GO:0006355">
    <property type="term" value="P:regulation of DNA-templated transcription"/>
    <property type="evidence" value="ECO:0007669"/>
    <property type="project" value="InterPro"/>
</dbReference>
<dbReference type="PANTHER" id="PTHR43214:SF43">
    <property type="entry name" value="TWO-COMPONENT RESPONSE REGULATOR"/>
    <property type="match status" value="1"/>
</dbReference>
<dbReference type="OrthoDB" id="5189221at2"/>
<keyword evidence="4" id="KW-1185">Reference proteome</keyword>
<dbReference type="Pfam" id="PF00196">
    <property type="entry name" value="GerE"/>
    <property type="match status" value="1"/>
</dbReference>
<gene>
    <name evidence="3" type="ORF">GKO32_09855</name>
</gene>
<dbReference type="RefSeq" id="WP_154756470.1">
    <property type="nucleotide sequence ID" value="NZ_WMBA01000010.1"/>
</dbReference>
<dbReference type="InterPro" id="IPR011006">
    <property type="entry name" value="CheY-like_superfamily"/>
</dbReference>
<dbReference type="EMBL" id="WMBA01000010">
    <property type="protein sequence ID" value="MTD54276.1"/>
    <property type="molecule type" value="Genomic_DNA"/>
</dbReference>